<dbReference type="EMBL" id="ML977615">
    <property type="protein sequence ID" value="KAF1997309.1"/>
    <property type="molecule type" value="Genomic_DNA"/>
</dbReference>
<dbReference type="Proteomes" id="UP000799779">
    <property type="component" value="Unassembled WGS sequence"/>
</dbReference>
<protein>
    <submittedName>
        <fullName evidence="1">Uncharacterized protein</fullName>
    </submittedName>
</protein>
<gene>
    <name evidence="1" type="ORF">P154DRAFT_294481</name>
</gene>
<sequence length="211" mass="24449">MASSSRSFIHLDFLRMKEPRVGRRARALRIIIIRVSMGNSSRRYGITADFHQRQKLSCTRVLVTYYSSWKELIIFNTAKLNEQSIWPRPFENDTPITHNKKTIFRNRCVAHVRRPVSNCIIRWLASLHMEHPDGRTTRICENRIDGWLKIPQQVRSCESLDIVNLIYMTIYRRIDVRQSAKGTGDHNAQVAAFRNTGGANTNIVGSNSQCY</sequence>
<reference evidence="1" key="1">
    <citation type="journal article" date="2020" name="Stud. Mycol.">
        <title>101 Dothideomycetes genomes: a test case for predicting lifestyles and emergence of pathogens.</title>
        <authorList>
            <person name="Haridas S."/>
            <person name="Albert R."/>
            <person name="Binder M."/>
            <person name="Bloem J."/>
            <person name="Labutti K."/>
            <person name="Salamov A."/>
            <person name="Andreopoulos B."/>
            <person name="Baker S."/>
            <person name="Barry K."/>
            <person name="Bills G."/>
            <person name="Bluhm B."/>
            <person name="Cannon C."/>
            <person name="Castanera R."/>
            <person name="Culley D."/>
            <person name="Daum C."/>
            <person name="Ezra D."/>
            <person name="Gonzalez J."/>
            <person name="Henrissat B."/>
            <person name="Kuo A."/>
            <person name="Liang C."/>
            <person name="Lipzen A."/>
            <person name="Lutzoni F."/>
            <person name="Magnuson J."/>
            <person name="Mondo S."/>
            <person name="Nolan M."/>
            <person name="Ohm R."/>
            <person name="Pangilinan J."/>
            <person name="Park H.-J."/>
            <person name="Ramirez L."/>
            <person name="Alfaro M."/>
            <person name="Sun H."/>
            <person name="Tritt A."/>
            <person name="Yoshinaga Y."/>
            <person name="Zwiers L.-H."/>
            <person name="Turgeon B."/>
            <person name="Goodwin S."/>
            <person name="Spatafora J."/>
            <person name="Crous P."/>
            <person name="Grigoriev I."/>
        </authorList>
    </citation>
    <scope>NUCLEOTIDE SEQUENCE</scope>
    <source>
        <strain evidence="1">CBS 123094</strain>
    </source>
</reference>
<name>A0A6A5W954_9PLEO</name>
<organism evidence="1 2">
    <name type="scientific">Amniculicola lignicola CBS 123094</name>
    <dbReference type="NCBI Taxonomy" id="1392246"/>
    <lineage>
        <taxon>Eukaryota</taxon>
        <taxon>Fungi</taxon>
        <taxon>Dikarya</taxon>
        <taxon>Ascomycota</taxon>
        <taxon>Pezizomycotina</taxon>
        <taxon>Dothideomycetes</taxon>
        <taxon>Pleosporomycetidae</taxon>
        <taxon>Pleosporales</taxon>
        <taxon>Amniculicolaceae</taxon>
        <taxon>Amniculicola</taxon>
    </lineage>
</organism>
<evidence type="ECO:0000313" key="2">
    <source>
        <dbReference type="Proteomes" id="UP000799779"/>
    </source>
</evidence>
<proteinExistence type="predicted"/>
<accession>A0A6A5W954</accession>
<dbReference type="AlphaFoldDB" id="A0A6A5W954"/>
<evidence type="ECO:0000313" key="1">
    <source>
        <dbReference type="EMBL" id="KAF1997309.1"/>
    </source>
</evidence>
<keyword evidence="2" id="KW-1185">Reference proteome</keyword>